<dbReference type="EMBL" id="SNYA01000007">
    <property type="protein sequence ID" value="TDP90352.1"/>
    <property type="molecule type" value="Genomic_DNA"/>
</dbReference>
<dbReference type="AlphaFoldDB" id="A0A4R6RTZ1"/>
<comment type="caution">
    <text evidence="2">The sequence shown here is derived from an EMBL/GenBank/DDBJ whole genome shotgun (WGS) entry which is preliminary data.</text>
</comment>
<evidence type="ECO:0000256" key="1">
    <source>
        <dbReference type="SAM" id="MobiDB-lite"/>
    </source>
</evidence>
<evidence type="ECO:0000313" key="3">
    <source>
        <dbReference type="Proteomes" id="UP000295601"/>
    </source>
</evidence>
<protein>
    <submittedName>
        <fullName evidence="2">Uncharacterized protein</fullName>
    </submittedName>
</protein>
<sequence length="55" mass="6128">MFLRDVSSVVGEQSSGPVVRRMHPSQLLERSPNPQPSSRSRDRAVLLGALDSMHR</sequence>
<organism evidence="2 3">
    <name type="scientific">Leucobacter luti</name>
    <dbReference type="NCBI Taxonomy" id="340320"/>
    <lineage>
        <taxon>Bacteria</taxon>
        <taxon>Bacillati</taxon>
        <taxon>Actinomycetota</taxon>
        <taxon>Actinomycetes</taxon>
        <taxon>Micrococcales</taxon>
        <taxon>Microbacteriaceae</taxon>
        <taxon>Leucobacter</taxon>
    </lineage>
</organism>
<proteinExistence type="predicted"/>
<feature type="region of interest" description="Disordered" evidence="1">
    <location>
        <begin position="1"/>
        <end position="55"/>
    </location>
</feature>
<keyword evidence="3" id="KW-1185">Reference proteome</keyword>
<accession>A0A4R6RTZ1</accession>
<name>A0A4R6RTZ1_9MICO</name>
<dbReference type="Proteomes" id="UP000295601">
    <property type="component" value="Unassembled WGS sequence"/>
</dbReference>
<evidence type="ECO:0000313" key="2">
    <source>
        <dbReference type="EMBL" id="TDP90352.1"/>
    </source>
</evidence>
<gene>
    <name evidence="2" type="ORF">EDF62_2922</name>
</gene>
<reference evidence="2 3" key="1">
    <citation type="submission" date="2019-03" db="EMBL/GenBank/DDBJ databases">
        <title>Genomic analyses of the natural microbiome of Caenorhabditis elegans.</title>
        <authorList>
            <person name="Samuel B."/>
        </authorList>
    </citation>
    <scope>NUCLEOTIDE SEQUENCE [LARGE SCALE GENOMIC DNA]</scope>
    <source>
        <strain evidence="2 3">JUb18</strain>
    </source>
</reference>